<sequence>MLPAIETTCPYCGEPIELLADASAGDQQYIEDCSVCCRPIVVTVTTDDDGDPMLAVRAENEA</sequence>
<reference evidence="2" key="1">
    <citation type="journal article" date="2019" name="Int. J. Syst. Evol. Microbiol.">
        <title>The Global Catalogue of Microorganisms (GCM) 10K type strain sequencing project: providing services to taxonomists for standard genome sequencing and annotation.</title>
        <authorList>
            <consortium name="The Broad Institute Genomics Platform"/>
            <consortium name="The Broad Institute Genome Sequencing Center for Infectious Disease"/>
            <person name="Wu L."/>
            <person name="Ma J."/>
        </authorList>
    </citation>
    <scope>NUCLEOTIDE SEQUENCE [LARGE SCALE GENOMIC DNA]</scope>
    <source>
        <strain evidence="2">JCM 16916</strain>
    </source>
</reference>
<dbReference type="EMBL" id="BAAAZU010000003">
    <property type="protein sequence ID" value="GAA3914639.1"/>
    <property type="molecule type" value="Genomic_DNA"/>
</dbReference>
<keyword evidence="2" id="KW-1185">Reference proteome</keyword>
<dbReference type="Pfam" id="PF14255">
    <property type="entry name" value="Zn_ribbon_21"/>
    <property type="match status" value="1"/>
</dbReference>
<name>A0ABP7M7N0_9GAMM</name>
<evidence type="ECO:0000313" key="2">
    <source>
        <dbReference type="Proteomes" id="UP001501727"/>
    </source>
</evidence>
<evidence type="ECO:0000313" key="1">
    <source>
        <dbReference type="EMBL" id="GAA3914639.1"/>
    </source>
</evidence>
<accession>A0ABP7M7N0</accession>
<dbReference type="InterPro" id="IPR025990">
    <property type="entry name" value="zinc_ribbon_bacterial"/>
</dbReference>
<organism evidence="1 2">
    <name type="scientific">Luteimonas lutimaris</name>
    <dbReference type="NCBI Taxonomy" id="698645"/>
    <lineage>
        <taxon>Bacteria</taxon>
        <taxon>Pseudomonadati</taxon>
        <taxon>Pseudomonadota</taxon>
        <taxon>Gammaproteobacteria</taxon>
        <taxon>Lysobacterales</taxon>
        <taxon>Lysobacteraceae</taxon>
        <taxon>Luteimonas</taxon>
    </lineage>
</organism>
<gene>
    <name evidence="1" type="ORF">GCM10022229_04610</name>
</gene>
<dbReference type="PIRSF" id="PIRSF037225">
    <property type="entry name" value="UCP037225"/>
    <property type="match status" value="1"/>
</dbReference>
<proteinExistence type="predicted"/>
<dbReference type="Proteomes" id="UP001501727">
    <property type="component" value="Unassembled WGS sequence"/>
</dbReference>
<comment type="caution">
    <text evidence="1">The sequence shown here is derived from an EMBL/GenBank/DDBJ whole genome shotgun (WGS) entry which is preliminary data.</text>
</comment>
<protein>
    <submittedName>
        <fullName evidence="1">CPXCG motif-containing cysteine-rich protein</fullName>
    </submittedName>
</protein>
<dbReference type="RefSeq" id="WP_344758323.1">
    <property type="nucleotide sequence ID" value="NZ_BAAAZU010000003.1"/>
</dbReference>
<dbReference type="InterPro" id="IPR017143">
    <property type="entry name" value="UCP037225"/>
</dbReference>